<dbReference type="EnsemblMetazoa" id="ENSAATROPT005557">
    <property type="protein sequence ID" value="ENSAATROPP005140"/>
    <property type="gene ID" value="ENSAATROPG004473"/>
</dbReference>
<feature type="chain" id="PRO_5046685830" evidence="1">
    <location>
        <begin position="18"/>
        <end position="54"/>
    </location>
</feature>
<reference evidence="2" key="1">
    <citation type="submission" date="2024-04" db="UniProtKB">
        <authorList>
            <consortium name="EnsemblMetazoa"/>
        </authorList>
    </citation>
    <scope>IDENTIFICATION</scope>
    <source>
        <strain evidence="2">EBRO</strain>
    </source>
</reference>
<evidence type="ECO:0000256" key="1">
    <source>
        <dbReference type="SAM" id="SignalP"/>
    </source>
</evidence>
<evidence type="ECO:0000313" key="3">
    <source>
        <dbReference type="Proteomes" id="UP000075880"/>
    </source>
</evidence>
<evidence type="ECO:0000313" key="2">
    <source>
        <dbReference type="EnsemblMetazoa" id="ENSAATROPP005140"/>
    </source>
</evidence>
<keyword evidence="1" id="KW-0732">Signal</keyword>
<feature type="signal peptide" evidence="1">
    <location>
        <begin position="1"/>
        <end position="17"/>
    </location>
</feature>
<protein>
    <submittedName>
        <fullName evidence="2">Uncharacterized protein</fullName>
    </submittedName>
</protein>
<dbReference type="Proteomes" id="UP000075880">
    <property type="component" value="Unassembled WGS sequence"/>
</dbReference>
<sequence length="54" mass="6230">MLCALLRFLVNIKVSIFYCVYCPRNKSAKSLENKRYGCRVGGYAKDFQKLNGHI</sequence>
<name>A0AAG5D2Q5_ANOAO</name>
<organism evidence="2 3">
    <name type="scientific">Anopheles atroparvus</name>
    <name type="common">European mosquito</name>
    <dbReference type="NCBI Taxonomy" id="41427"/>
    <lineage>
        <taxon>Eukaryota</taxon>
        <taxon>Metazoa</taxon>
        <taxon>Ecdysozoa</taxon>
        <taxon>Arthropoda</taxon>
        <taxon>Hexapoda</taxon>
        <taxon>Insecta</taxon>
        <taxon>Pterygota</taxon>
        <taxon>Neoptera</taxon>
        <taxon>Endopterygota</taxon>
        <taxon>Diptera</taxon>
        <taxon>Nematocera</taxon>
        <taxon>Culicoidea</taxon>
        <taxon>Culicidae</taxon>
        <taxon>Anophelinae</taxon>
        <taxon>Anopheles</taxon>
    </lineage>
</organism>
<keyword evidence="3" id="KW-1185">Reference proteome</keyword>
<accession>A0AAG5D2Q5</accession>
<dbReference type="AlphaFoldDB" id="A0AAG5D2Q5"/>
<proteinExistence type="predicted"/>